<dbReference type="InterPro" id="IPR013762">
    <property type="entry name" value="Integrase-like_cat_sf"/>
</dbReference>
<organism evidence="3 4">
    <name type="scientific">Gracilibacillus salinarum</name>
    <dbReference type="NCBI Taxonomy" id="2932255"/>
    <lineage>
        <taxon>Bacteria</taxon>
        <taxon>Bacillati</taxon>
        <taxon>Bacillota</taxon>
        <taxon>Bacilli</taxon>
        <taxon>Bacillales</taxon>
        <taxon>Bacillaceae</taxon>
        <taxon>Gracilibacillus</taxon>
    </lineage>
</organism>
<dbReference type="InterPro" id="IPR002104">
    <property type="entry name" value="Integrase_catalytic"/>
</dbReference>
<name>A0ABY4GSQ9_9BACI</name>
<evidence type="ECO:0000313" key="4">
    <source>
        <dbReference type="Proteomes" id="UP000831537"/>
    </source>
</evidence>
<evidence type="ECO:0000256" key="1">
    <source>
        <dbReference type="ARBA" id="ARBA00023172"/>
    </source>
</evidence>
<dbReference type="EMBL" id="CP095071">
    <property type="protein sequence ID" value="UOQ87180.1"/>
    <property type="molecule type" value="Genomic_DNA"/>
</dbReference>
<dbReference type="Proteomes" id="UP000831537">
    <property type="component" value="Chromosome"/>
</dbReference>
<dbReference type="InterPro" id="IPR050090">
    <property type="entry name" value="Tyrosine_recombinase_XerCD"/>
</dbReference>
<keyword evidence="4" id="KW-1185">Reference proteome</keyword>
<accession>A0ABY4GSQ9</accession>
<evidence type="ECO:0000259" key="2">
    <source>
        <dbReference type="PROSITE" id="PS51898"/>
    </source>
</evidence>
<dbReference type="SUPFAM" id="SSF56349">
    <property type="entry name" value="DNA breaking-rejoining enzymes"/>
    <property type="match status" value="1"/>
</dbReference>
<dbReference type="PROSITE" id="PS51898">
    <property type="entry name" value="TYR_RECOMBINASE"/>
    <property type="match status" value="1"/>
</dbReference>
<proteinExistence type="predicted"/>
<dbReference type="InterPro" id="IPR011010">
    <property type="entry name" value="DNA_brk_join_enz"/>
</dbReference>
<dbReference type="Gene3D" id="1.10.443.10">
    <property type="entry name" value="Intergrase catalytic core"/>
    <property type="match status" value="1"/>
</dbReference>
<sequence>MEFVHPIKDPKAINEIKQHLLRHSKRDYLFFVLGINTGLRLSDLLTLNVRDVWDGQQVTSYLYPNDSDTPFFLNQNAQNAIFDYVHMKDFQPDHFLFQSNKGNAPITRQQAYRIIKKAAEAIGVQENIGAHTLRKTFGYHAYKKGVAISLLQKMFHHASTNETLHYLDIHDNNDSIIQIDVNL</sequence>
<feature type="domain" description="Tyr recombinase" evidence="2">
    <location>
        <begin position="2"/>
        <end position="181"/>
    </location>
</feature>
<protein>
    <submittedName>
        <fullName evidence="3">Tyrosine-type recombinase/integrase</fullName>
    </submittedName>
</protein>
<dbReference type="PANTHER" id="PTHR30349">
    <property type="entry name" value="PHAGE INTEGRASE-RELATED"/>
    <property type="match status" value="1"/>
</dbReference>
<evidence type="ECO:0000313" key="3">
    <source>
        <dbReference type="EMBL" id="UOQ87180.1"/>
    </source>
</evidence>
<dbReference type="RefSeq" id="WP_244747621.1">
    <property type="nucleotide sequence ID" value="NZ_CP095071.1"/>
</dbReference>
<reference evidence="3 4" key="1">
    <citation type="submission" date="2022-04" db="EMBL/GenBank/DDBJ databases">
        <title>Gracilibacillus sp. isolated from saltern.</title>
        <authorList>
            <person name="Won M."/>
            <person name="Lee C.-M."/>
            <person name="Woen H.-Y."/>
            <person name="Kwon S.-W."/>
        </authorList>
    </citation>
    <scope>NUCLEOTIDE SEQUENCE [LARGE SCALE GENOMIC DNA]</scope>
    <source>
        <strain evidence="3 4">SSPM10-3</strain>
    </source>
</reference>
<dbReference type="Pfam" id="PF00589">
    <property type="entry name" value="Phage_integrase"/>
    <property type="match status" value="1"/>
</dbReference>
<dbReference type="PANTHER" id="PTHR30349:SF82">
    <property type="entry name" value="INTEGRASE_RECOMBINASE YOEC-RELATED"/>
    <property type="match status" value="1"/>
</dbReference>
<gene>
    <name evidence="3" type="ORF">MUN87_09975</name>
</gene>
<keyword evidence="1" id="KW-0233">DNA recombination</keyword>